<dbReference type="Pfam" id="PF18962">
    <property type="entry name" value="Por_Secre_tail"/>
    <property type="match status" value="1"/>
</dbReference>
<protein>
    <recommendedName>
        <fullName evidence="3">Secretion system C-terminal sorting domain-containing protein</fullName>
    </recommendedName>
</protein>
<dbReference type="STRING" id="926562.Oweho_3017"/>
<feature type="signal peptide" evidence="2">
    <location>
        <begin position="1"/>
        <end position="21"/>
    </location>
</feature>
<name>G8R2G0_OWEHD</name>
<proteinExistence type="predicted"/>
<dbReference type="Proteomes" id="UP000005631">
    <property type="component" value="Chromosome"/>
</dbReference>
<organism evidence="4 5">
    <name type="scientific">Owenweeksia hongkongensis (strain DSM 17368 / CIP 108786 / JCM 12287 / NRRL B-23963 / UST20020801)</name>
    <dbReference type="NCBI Taxonomy" id="926562"/>
    <lineage>
        <taxon>Bacteria</taxon>
        <taxon>Pseudomonadati</taxon>
        <taxon>Bacteroidota</taxon>
        <taxon>Flavobacteriia</taxon>
        <taxon>Flavobacteriales</taxon>
        <taxon>Owenweeksiaceae</taxon>
        <taxon>Owenweeksia</taxon>
    </lineage>
</organism>
<dbReference type="HOGENOM" id="CLU_519564_0_0_10"/>
<dbReference type="RefSeq" id="WP_014203319.1">
    <property type="nucleotide sequence ID" value="NC_016599.1"/>
</dbReference>
<evidence type="ECO:0000313" key="5">
    <source>
        <dbReference type="Proteomes" id="UP000005631"/>
    </source>
</evidence>
<evidence type="ECO:0000256" key="1">
    <source>
        <dbReference type="ARBA" id="ARBA00022729"/>
    </source>
</evidence>
<feature type="chain" id="PRO_5003515338" description="Secretion system C-terminal sorting domain-containing protein" evidence="2">
    <location>
        <begin position="22"/>
        <end position="524"/>
    </location>
</feature>
<evidence type="ECO:0000259" key="3">
    <source>
        <dbReference type="Pfam" id="PF18962"/>
    </source>
</evidence>
<accession>G8R2G0</accession>
<dbReference type="NCBIfam" id="TIGR04183">
    <property type="entry name" value="Por_Secre_tail"/>
    <property type="match status" value="1"/>
</dbReference>
<gene>
    <name evidence="4" type="ordered locus">Oweho_3017</name>
</gene>
<evidence type="ECO:0000313" key="4">
    <source>
        <dbReference type="EMBL" id="AEV33972.1"/>
    </source>
</evidence>
<keyword evidence="5" id="KW-1185">Reference proteome</keyword>
<dbReference type="InterPro" id="IPR026444">
    <property type="entry name" value="Secre_tail"/>
</dbReference>
<sequence>MKNFYASVFILFSAFASGSHSIGGTISWENVGPNQFVFQLKRVQKCLGPTAYPASVRDLQTPFGVIQLTLKESKGYTPTCELAPGLWCYSFNSVWALTTMVYYSDTITVSGTPPASGWKIYYLEESRPSSTINLQVGASVQTDIFAMMYPETVLHNLSSPDFVDTYAESITPYNQTLTNQAFSNQSGDSLYYKLVAPISNNSSPYTFTSGYNYLTPFPTATNDPANGPMVFNPYTGEIEVDVQNATDGYYGYTVAVEQWKIIDNGQMTLPVKVSEVRKDNLIPVITNNSSVNTAPLVSIDTALYRNVYQGTASAYGVKASVGDTVRFRIQAIDTDLDSNFVLQTTTFEASGAALDSTWGGWELYSSIPEITPGPGQTGFVSSGNNVVDFKWFISPDLVDSISNAYHTFKFSFTDNNCDFNGRTSISVVIGLEALKDTTSSGVGVSEFYDTNVNIYPNPAKESFTIDGLVGKSVVQLLDVQGKLIKSYTGTERNLEVQRENLPAGMYFVKISDSNTTSIQKVMFE</sequence>
<feature type="domain" description="Secretion system C-terminal sorting" evidence="3">
    <location>
        <begin position="454"/>
        <end position="522"/>
    </location>
</feature>
<reference evidence="4 5" key="1">
    <citation type="journal article" date="2012" name="Stand. Genomic Sci.">
        <title>Genome sequence of the orange-pigmented seawater bacterium Owenweeksia hongkongensis type strain (UST20020801(T)).</title>
        <authorList>
            <person name="Riedel T."/>
            <person name="Held B."/>
            <person name="Nolan M."/>
            <person name="Lucas S."/>
            <person name="Lapidus A."/>
            <person name="Tice H."/>
            <person name="Del Rio T.G."/>
            <person name="Cheng J.F."/>
            <person name="Han C."/>
            <person name="Tapia R."/>
            <person name="Goodwin L.A."/>
            <person name="Pitluck S."/>
            <person name="Liolios K."/>
            <person name="Mavromatis K."/>
            <person name="Pagani I."/>
            <person name="Ivanova N."/>
            <person name="Mikhailova N."/>
            <person name="Pati A."/>
            <person name="Chen A."/>
            <person name="Palaniappan K."/>
            <person name="Rohde M."/>
            <person name="Tindall B.J."/>
            <person name="Detter J.C."/>
            <person name="Goker M."/>
            <person name="Woyke T."/>
            <person name="Bristow J."/>
            <person name="Eisen J.A."/>
            <person name="Markowitz V."/>
            <person name="Hugenholtz P."/>
            <person name="Klenk H.P."/>
            <person name="Kyrpides N.C."/>
        </authorList>
    </citation>
    <scope>NUCLEOTIDE SEQUENCE</scope>
    <source>
        <strain evidence="5">DSM 17368 / JCM 12287 / NRRL B-23963</strain>
    </source>
</reference>
<evidence type="ECO:0000256" key="2">
    <source>
        <dbReference type="SAM" id="SignalP"/>
    </source>
</evidence>
<dbReference type="EMBL" id="CP003156">
    <property type="protein sequence ID" value="AEV33972.1"/>
    <property type="molecule type" value="Genomic_DNA"/>
</dbReference>
<keyword evidence="1 2" id="KW-0732">Signal</keyword>
<dbReference type="AlphaFoldDB" id="G8R2G0"/>
<dbReference type="OrthoDB" id="1352671at2"/>
<dbReference type="KEGG" id="oho:Oweho_3017"/>